<comment type="caution">
    <text evidence="10">The sequence shown here is derived from an EMBL/GenBank/DDBJ whole genome shotgun (WGS) entry which is preliminary data.</text>
</comment>
<evidence type="ECO:0000259" key="9">
    <source>
        <dbReference type="PROSITE" id="PS50157"/>
    </source>
</evidence>
<dbReference type="OrthoDB" id="6077919at2759"/>
<gene>
    <name evidence="10" type="ORF">QR98_0000460</name>
</gene>
<dbReference type="SMART" id="SM00355">
    <property type="entry name" value="ZnF_C2H2"/>
    <property type="match status" value="11"/>
</dbReference>
<keyword evidence="2" id="KW-0479">Metal-binding</keyword>
<dbReference type="PANTHER" id="PTHR46179">
    <property type="entry name" value="ZINC FINGER PROTEIN"/>
    <property type="match status" value="1"/>
</dbReference>
<dbReference type="InterPro" id="IPR036236">
    <property type="entry name" value="Znf_C2H2_sf"/>
</dbReference>
<feature type="domain" description="C2H2-type" evidence="9">
    <location>
        <begin position="552"/>
        <end position="581"/>
    </location>
</feature>
<dbReference type="EMBL" id="JXLN01000002">
    <property type="protein sequence ID" value="KPL93586.1"/>
    <property type="molecule type" value="Genomic_DNA"/>
</dbReference>
<evidence type="ECO:0000313" key="11">
    <source>
        <dbReference type="Proteomes" id="UP000616769"/>
    </source>
</evidence>
<dbReference type="PANTHER" id="PTHR46179:SF13">
    <property type="entry name" value="C2H2-TYPE DOMAIN-CONTAINING PROTEIN"/>
    <property type="match status" value="1"/>
</dbReference>
<evidence type="ECO:0000313" key="10">
    <source>
        <dbReference type="EMBL" id="KPL93586.1"/>
    </source>
</evidence>
<feature type="domain" description="C2H2-type" evidence="9">
    <location>
        <begin position="520"/>
        <end position="550"/>
    </location>
</feature>
<keyword evidence="5" id="KW-0862">Zinc</keyword>
<sequence length="646" mass="75982">MDADQCVENEPQSSLDQQTYEAEMFEQSEEDLPEQEIKSIEINLNVIKHFFFNTIALYEHLINNVCRHCNVIESEEFVNLHRNLLEFENIFNVFDVSFNKTLLTNLIKKTRENEHGSVHGNENDADQLIQYLQPKIRCFVNSCMQVYSSEEGAKIHFIKNHCKKGDVFEVMDDVDSNHSSNIEIKPDPEGRFHCQHEGCSYFSTDRSNFKVHLKRHINNRNFVCVCSKKFFTRDPLMIHFVRVHMKEVDWSLANTDIRKLRKTIRRLINREYQHATSNDEIPDSDSDLNGPVDEERNELNEYITDAIANPSKKQKTEMDSDKYDKNLEDEDSLETPKNSFNVALNLKDSFFTDSVTFKSEGVEEPVEDLINIPTDKSSIRNMALSKTRDKVITKEIPQRHRKYKCPHKFCRQDFFTTKNLLIHLKASHDPSNPIPCTEPGCSARFKSTALLAQHQKRHQVQYSCTLCPYKTHLAALMTRHNRQHAGDQLHHECSVCHQKFEYLGALRTHLEKVHNEKEPLKCEWPDCDRRFKTIIGLKKHCREYHCKMRSEIACEWPDCDAVFSNKSSMNNHMRIHTNERPYQCDWHDCGKWFRLKETLKRHIKLHQGYRPHICPFDNCDQSFFNKRSLKAHIEKGHHLTNSLKNE</sequence>
<keyword evidence="8" id="KW-0539">Nucleus</keyword>
<evidence type="ECO:0000256" key="6">
    <source>
        <dbReference type="ARBA" id="ARBA00023015"/>
    </source>
</evidence>
<accession>A0A131ZSH0</accession>
<proteinExistence type="predicted"/>
<dbReference type="InterPro" id="IPR051061">
    <property type="entry name" value="Zinc_finger_trans_reg"/>
</dbReference>
<dbReference type="Pfam" id="PF00096">
    <property type="entry name" value="zf-C2H2"/>
    <property type="match status" value="1"/>
</dbReference>
<comment type="subcellular location">
    <subcellularLocation>
        <location evidence="1">Nucleus</location>
    </subcellularLocation>
</comment>
<dbReference type="GO" id="GO:0005634">
    <property type="term" value="C:nucleus"/>
    <property type="evidence" value="ECO:0007669"/>
    <property type="project" value="UniProtKB-SubCell"/>
</dbReference>
<keyword evidence="7" id="KW-0804">Transcription</keyword>
<evidence type="ECO:0000256" key="7">
    <source>
        <dbReference type="ARBA" id="ARBA00023163"/>
    </source>
</evidence>
<feature type="domain" description="C2H2-type" evidence="9">
    <location>
        <begin position="403"/>
        <end position="433"/>
    </location>
</feature>
<name>A0A131ZSH0_SARSC</name>
<organism evidence="10 11">
    <name type="scientific">Sarcoptes scabiei</name>
    <name type="common">Itch mite</name>
    <name type="synonym">Acarus scabiei</name>
    <dbReference type="NCBI Taxonomy" id="52283"/>
    <lineage>
        <taxon>Eukaryota</taxon>
        <taxon>Metazoa</taxon>
        <taxon>Ecdysozoa</taxon>
        <taxon>Arthropoda</taxon>
        <taxon>Chelicerata</taxon>
        <taxon>Arachnida</taxon>
        <taxon>Acari</taxon>
        <taxon>Acariformes</taxon>
        <taxon>Sarcoptiformes</taxon>
        <taxon>Astigmata</taxon>
        <taxon>Psoroptidia</taxon>
        <taxon>Sarcoptoidea</taxon>
        <taxon>Sarcoptidae</taxon>
        <taxon>Sarcoptinae</taxon>
        <taxon>Sarcoptes</taxon>
    </lineage>
</organism>
<protein>
    <submittedName>
        <fullName evidence="10">Zinc finger domain-containing protein 5</fullName>
    </submittedName>
</protein>
<feature type="domain" description="C2H2-type" evidence="9">
    <location>
        <begin position="491"/>
        <end position="519"/>
    </location>
</feature>
<feature type="domain" description="C2H2-type" evidence="9">
    <location>
        <begin position="434"/>
        <end position="463"/>
    </location>
</feature>
<evidence type="ECO:0000256" key="4">
    <source>
        <dbReference type="ARBA" id="ARBA00022771"/>
    </source>
</evidence>
<keyword evidence="4" id="KW-0863">Zinc-finger</keyword>
<evidence type="ECO:0000256" key="1">
    <source>
        <dbReference type="ARBA" id="ARBA00004123"/>
    </source>
</evidence>
<evidence type="ECO:0000256" key="3">
    <source>
        <dbReference type="ARBA" id="ARBA00022737"/>
    </source>
</evidence>
<keyword evidence="3" id="KW-0677">Repeat</keyword>
<dbReference type="Gene3D" id="3.30.160.60">
    <property type="entry name" value="Classic Zinc Finger"/>
    <property type="match status" value="6"/>
</dbReference>
<dbReference type="GO" id="GO:0008270">
    <property type="term" value="F:zinc ion binding"/>
    <property type="evidence" value="ECO:0007669"/>
    <property type="project" value="UniProtKB-KW"/>
</dbReference>
<dbReference type="PROSITE" id="PS00028">
    <property type="entry name" value="ZINC_FINGER_C2H2_1"/>
    <property type="match status" value="6"/>
</dbReference>
<feature type="domain" description="C2H2-type" evidence="9">
    <location>
        <begin position="582"/>
        <end position="611"/>
    </location>
</feature>
<dbReference type="VEuPathDB" id="VectorBase:SSCA010354"/>
<dbReference type="PROSITE" id="PS50157">
    <property type="entry name" value="ZINC_FINGER_C2H2_2"/>
    <property type="match status" value="7"/>
</dbReference>
<feature type="domain" description="C2H2-type" evidence="9">
    <location>
        <begin position="462"/>
        <end position="489"/>
    </location>
</feature>
<dbReference type="Proteomes" id="UP000616769">
    <property type="component" value="Unassembled WGS sequence"/>
</dbReference>
<dbReference type="AlphaFoldDB" id="A0A131ZSH0"/>
<evidence type="ECO:0000256" key="8">
    <source>
        <dbReference type="ARBA" id="ARBA00023242"/>
    </source>
</evidence>
<dbReference type="SUPFAM" id="SSF57667">
    <property type="entry name" value="beta-beta-alpha zinc fingers"/>
    <property type="match status" value="2"/>
</dbReference>
<evidence type="ECO:0000256" key="5">
    <source>
        <dbReference type="ARBA" id="ARBA00022833"/>
    </source>
</evidence>
<dbReference type="FunFam" id="3.30.160.60:FF:000624">
    <property type="entry name" value="zinc finger protein 697"/>
    <property type="match status" value="1"/>
</dbReference>
<dbReference type="InterPro" id="IPR013087">
    <property type="entry name" value="Znf_C2H2_type"/>
</dbReference>
<reference evidence="10 11" key="1">
    <citation type="journal article" date="2015" name="Parasit. Vectors">
        <title>Draft genome of the scabies mite.</title>
        <authorList>
            <person name="Rider S.D.Jr."/>
            <person name="Morgan M.S."/>
            <person name="Arlian L.G."/>
        </authorList>
    </citation>
    <scope>NUCLEOTIDE SEQUENCE [LARGE SCALE GENOMIC DNA]</scope>
    <source>
        <strain evidence="10">Arlian Lab</strain>
    </source>
</reference>
<evidence type="ECO:0000256" key="2">
    <source>
        <dbReference type="ARBA" id="ARBA00022723"/>
    </source>
</evidence>
<keyword evidence="6" id="KW-0805">Transcription regulation</keyword>
<dbReference type="GO" id="GO:0006357">
    <property type="term" value="P:regulation of transcription by RNA polymerase II"/>
    <property type="evidence" value="ECO:0007669"/>
    <property type="project" value="TreeGrafter"/>
</dbReference>